<dbReference type="PANTHER" id="PTHR12787:SF0">
    <property type="entry name" value="RIBOSOMAL RNA-PROCESSING PROTEIN 8"/>
    <property type="match status" value="1"/>
</dbReference>
<comment type="caution">
    <text evidence="15">The sequence shown here is derived from an EMBL/GenBank/DDBJ whole genome shotgun (WGS) entry which is preliminary data.</text>
</comment>
<keyword evidence="5 13" id="KW-0698">rRNA processing</keyword>
<keyword evidence="11" id="KW-0804">Transcription</keyword>
<dbReference type="CDD" id="cd02440">
    <property type="entry name" value="AdoMet_MTases"/>
    <property type="match status" value="1"/>
</dbReference>
<evidence type="ECO:0000256" key="5">
    <source>
        <dbReference type="ARBA" id="ARBA00022552"/>
    </source>
</evidence>
<dbReference type="GO" id="GO:0006364">
    <property type="term" value="P:rRNA processing"/>
    <property type="evidence" value="ECO:0007669"/>
    <property type="project" value="UniProtKB-UniRule"/>
</dbReference>
<dbReference type="GO" id="GO:0005677">
    <property type="term" value="C:chromatin silencing complex"/>
    <property type="evidence" value="ECO:0007669"/>
    <property type="project" value="TreeGrafter"/>
</dbReference>
<feature type="region of interest" description="Disordered" evidence="14">
    <location>
        <begin position="182"/>
        <end position="202"/>
    </location>
</feature>
<evidence type="ECO:0000256" key="10">
    <source>
        <dbReference type="ARBA" id="ARBA00023015"/>
    </source>
</evidence>
<dbReference type="InterPro" id="IPR042036">
    <property type="entry name" value="RRP8_N"/>
</dbReference>
<feature type="compositionally biased region" description="Basic residues" evidence="14">
    <location>
        <begin position="121"/>
        <end position="132"/>
    </location>
</feature>
<dbReference type="GO" id="GO:0032259">
    <property type="term" value="P:methylation"/>
    <property type="evidence" value="ECO:0007669"/>
    <property type="project" value="UniProtKB-KW"/>
</dbReference>
<name>A0AAV7XJX0_9NEOP</name>
<dbReference type="FunFam" id="3.40.50.150:FF:000068">
    <property type="entry name" value="Ribosomal RNA-processing protein 8"/>
    <property type="match status" value="1"/>
</dbReference>
<evidence type="ECO:0000256" key="14">
    <source>
        <dbReference type="SAM" id="MobiDB-lite"/>
    </source>
</evidence>
<dbReference type="GO" id="GO:0042149">
    <property type="term" value="P:cellular response to glucose starvation"/>
    <property type="evidence" value="ECO:0007669"/>
    <property type="project" value="TreeGrafter"/>
</dbReference>
<evidence type="ECO:0000256" key="1">
    <source>
        <dbReference type="ARBA" id="ARBA00004604"/>
    </source>
</evidence>
<proteinExistence type="inferred from homology"/>
<dbReference type="GO" id="GO:0033553">
    <property type="term" value="C:rDNA heterochromatin"/>
    <property type="evidence" value="ECO:0007669"/>
    <property type="project" value="TreeGrafter"/>
</dbReference>
<dbReference type="Pfam" id="PF05148">
    <property type="entry name" value="Methyltransf_8"/>
    <property type="match status" value="1"/>
</dbReference>
<evidence type="ECO:0000256" key="4">
    <source>
        <dbReference type="ARBA" id="ARBA00022491"/>
    </source>
</evidence>
<dbReference type="InterPro" id="IPR029063">
    <property type="entry name" value="SAM-dependent_MTases_sf"/>
</dbReference>
<feature type="compositionally biased region" description="Basic and acidic residues" evidence="14">
    <location>
        <begin position="80"/>
        <end position="91"/>
    </location>
</feature>
<feature type="compositionally biased region" description="Basic residues" evidence="14">
    <location>
        <begin position="279"/>
        <end position="292"/>
    </location>
</feature>
<dbReference type="EC" id="2.1.1.-" evidence="13"/>
<keyword evidence="7 13" id="KW-0808">Transferase</keyword>
<evidence type="ECO:0000256" key="13">
    <source>
        <dbReference type="RuleBase" id="RU365074"/>
    </source>
</evidence>
<evidence type="ECO:0000256" key="9">
    <source>
        <dbReference type="ARBA" id="ARBA00022853"/>
    </source>
</evidence>
<dbReference type="SUPFAM" id="SSF53335">
    <property type="entry name" value="S-adenosyl-L-methionine-dependent methyltransferases"/>
    <property type="match status" value="1"/>
</dbReference>
<organism evidence="15 16">
    <name type="scientific">Megalurothrips usitatus</name>
    <name type="common">bean blossom thrips</name>
    <dbReference type="NCBI Taxonomy" id="439358"/>
    <lineage>
        <taxon>Eukaryota</taxon>
        <taxon>Metazoa</taxon>
        <taxon>Ecdysozoa</taxon>
        <taxon>Arthropoda</taxon>
        <taxon>Hexapoda</taxon>
        <taxon>Insecta</taxon>
        <taxon>Pterygota</taxon>
        <taxon>Neoptera</taxon>
        <taxon>Paraneoptera</taxon>
        <taxon>Thysanoptera</taxon>
        <taxon>Terebrantia</taxon>
        <taxon>Thripoidea</taxon>
        <taxon>Thripidae</taxon>
        <taxon>Megalurothrips</taxon>
    </lineage>
</organism>
<evidence type="ECO:0000256" key="3">
    <source>
        <dbReference type="ARBA" id="ARBA00020203"/>
    </source>
</evidence>
<evidence type="ECO:0000256" key="12">
    <source>
        <dbReference type="ARBA" id="ARBA00023242"/>
    </source>
</evidence>
<dbReference type="FunFam" id="1.10.10.2150:FF:000001">
    <property type="entry name" value="Ribosomal RNA-processing protein 8"/>
    <property type="match status" value="1"/>
</dbReference>
<evidence type="ECO:0000256" key="6">
    <source>
        <dbReference type="ARBA" id="ARBA00022603"/>
    </source>
</evidence>
<keyword evidence="10" id="KW-0805">Transcription regulation</keyword>
<dbReference type="GO" id="GO:0000183">
    <property type="term" value="P:rDNA heterochromatin formation"/>
    <property type="evidence" value="ECO:0007669"/>
    <property type="project" value="TreeGrafter"/>
</dbReference>
<comment type="similarity">
    <text evidence="2 13">Belongs to the methyltransferase superfamily. RRP8 family.</text>
</comment>
<comment type="function">
    <text evidence="13">Probable methyltransferase required to silence rDNA.</text>
</comment>
<keyword evidence="12 13" id="KW-0539">Nucleus</keyword>
<keyword evidence="6 13" id="KW-0489">Methyltransferase</keyword>
<dbReference type="AlphaFoldDB" id="A0AAV7XJX0"/>
<sequence>MSFFSAPKWEVDETSEKISRDVFGSNISPLKGKIKSKKKNDHIVKDKFGFGKKKGQGKKQDIANTLPNAQSGSPSNSKKNSLDKSPKRSDASFKSNGNVVSETIAKEGTVTNASSNGNSPKKSKKQKKKALKMKGETKETSIRLQDKFNKILQIGQKKKKAQAVRQNQKTISVLKTPPTEAEGKLLAKKSKRQRQRENNLKKMKEGLCVKEVHGNEIVLSNNKKKKMKAVAKSNSKEKLKKGDKNGKAEKGTTNPSFDTSFPDELEQMVSGEHQLTNLNKKKKKKKKNKKGRQTNLEDSVDGNFVSSSWLSSQDAVIPSVGESPSYTKEPKKKKVLIEKLLKEASIKENITLHDLKKKRQEHVKGGAQKDKWHRTSLKERMSEQLKSARFRWLNEQLYSSSSSDAVTYFKEDPEAYDAYHSGYRNQVAQWPLNPVDVIVKSISSLSDVKVVADFGCGDAKLAEALPNLKVHSLDLVASKPGVIACDMAHTPLLLESVDVVVFCLSLMGTNLNDFILEANRVLKKGGLLMIAEVESRFEDIDNFTSALARFGFQLKKKDLAHQLFIFMDFKKVQNVSKTGKLPVLALEACVYKRR</sequence>
<dbReference type="GO" id="GO:0008168">
    <property type="term" value="F:methyltransferase activity"/>
    <property type="evidence" value="ECO:0007669"/>
    <property type="project" value="UniProtKB-KW"/>
</dbReference>
<feature type="region of interest" description="Disordered" evidence="14">
    <location>
        <begin position="221"/>
        <end position="299"/>
    </location>
</feature>
<feature type="compositionally biased region" description="Basic and acidic residues" evidence="14">
    <location>
        <begin position="234"/>
        <end position="250"/>
    </location>
</feature>
<keyword evidence="16" id="KW-1185">Reference proteome</keyword>
<protein>
    <recommendedName>
        <fullName evidence="3 13">Ribosomal RNA-processing protein 8</fullName>
        <ecNumber evidence="13">2.1.1.-</ecNumber>
    </recommendedName>
</protein>
<gene>
    <name evidence="15" type="ORF">ONE63_009620</name>
</gene>
<feature type="compositionally biased region" description="Polar residues" evidence="14">
    <location>
        <begin position="62"/>
        <end position="79"/>
    </location>
</feature>
<comment type="subcellular location">
    <subcellularLocation>
        <location evidence="1 13">Nucleus</location>
        <location evidence="1 13">Nucleolus</location>
    </subcellularLocation>
</comment>
<dbReference type="GO" id="GO:0005730">
    <property type="term" value="C:nucleolus"/>
    <property type="evidence" value="ECO:0007669"/>
    <property type="project" value="UniProtKB-SubCell"/>
</dbReference>
<accession>A0AAV7XJX0</accession>
<reference evidence="15" key="1">
    <citation type="submission" date="2022-12" db="EMBL/GenBank/DDBJ databases">
        <title>Chromosome-level genome assembly of the bean flower thrips Megalurothrips usitatus.</title>
        <authorList>
            <person name="Ma L."/>
            <person name="Liu Q."/>
            <person name="Li H."/>
            <person name="Cai W."/>
        </authorList>
    </citation>
    <scope>NUCLEOTIDE SEQUENCE</scope>
    <source>
        <strain evidence="15">Cailab_2022a</strain>
    </source>
</reference>
<dbReference type="Gene3D" id="3.40.50.150">
    <property type="entry name" value="Vaccinia Virus protein VP39"/>
    <property type="match status" value="1"/>
</dbReference>
<feature type="compositionally biased region" description="Polar residues" evidence="14">
    <location>
        <begin position="92"/>
        <end position="101"/>
    </location>
</feature>
<dbReference type="EMBL" id="JAPTSV010000008">
    <property type="protein sequence ID" value="KAJ1524739.1"/>
    <property type="molecule type" value="Genomic_DNA"/>
</dbReference>
<dbReference type="Proteomes" id="UP001075354">
    <property type="component" value="Chromosome 8"/>
</dbReference>
<keyword evidence="4" id="KW-0678">Repressor</keyword>
<dbReference type="Gene3D" id="1.10.10.2150">
    <property type="entry name" value="Ribosomal RNA-processing protein 8, N-terminal domain"/>
    <property type="match status" value="1"/>
</dbReference>
<dbReference type="InterPro" id="IPR007823">
    <property type="entry name" value="RRP8"/>
</dbReference>
<evidence type="ECO:0000256" key="2">
    <source>
        <dbReference type="ARBA" id="ARBA00006301"/>
    </source>
</evidence>
<evidence type="ECO:0000256" key="8">
    <source>
        <dbReference type="ARBA" id="ARBA00022691"/>
    </source>
</evidence>
<feature type="compositionally biased region" description="Polar residues" evidence="14">
    <location>
        <begin position="109"/>
        <end position="120"/>
    </location>
</feature>
<evidence type="ECO:0000256" key="11">
    <source>
        <dbReference type="ARBA" id="ARBA00023163"/>
    </source>
</evidence>
<evidence type="ECO:0000313" key="15">
    <source>
        <dbReference type="EMBL" id="KAJ1524739.1"/>
    </source>
</evidence>
<feature type="compositionally biased region" description="Basic and acidic residues" evidence="14">
    <location>
        <begin position="9"/>
        <end position="20"/>
    </location>
</feature>
<keyword evidence="9" id="KW-0156">Chromatin regulator</keyword>
<evidence type="ECO:0000256" key="7">
    <source>
        <dbReference type="ARBA" id="ARBA00022679"/>
    </source>
</evidence>
<dbReference type="GO" id="GO:0046015">
    <property type="term" value="P:regulation of transcription by glucose"/>
    <property type="evidence" value="ECO:0007669"/>
    <property type="project" value="TreeGrafter"/>
</dbReference>
<keyword evidence="8 13" id="KW-0949">S-adenosyl-L-methionine</keyword>
<evidence type="ECO:0000313" key="16">
    <source>
        <dbReference type="Proteomes" id="UP001075354"/>
    </source>
</evidence>
<feature type="region of interest" description="Disordered" evidence="14">
    <location>
        <begin position="1"/>
        <end position="141"/>
    </location>
</feature>
<dbReference type="PANTHER" id="PTHR12787">
    <property type="entry name" value="RIBOSOMAL RNA-PROCESSING PROTEIN 8"/>
    <property type="match status" value="1"/>
</dbReference>